<dbReference type="InterPro" id="IPR016181">
    <property type="entry name" value="Acyl_CoA_acyltransferase"/>
</dbReference>
<proteinExistence type="predicted"/>
<dbReference type="AlphaFoldDB" id="A0A0M6XQ75"/>
<sequence>MEMTGGRLRARIVPLADAAAALDLRAKVFRRGASDDDAFDAGARHLLIEDGTALRGCARITVQHGHAILSGYTATTWNLTSLAAHFPDAIEVGRVCFAPGATDPDVPRLILAMLARVVREERTGILYGCSSFPANGAGLGRLAGRLAPEAWRPVARVAEAVTLPSTPGPLPPLLRSWLSLGAVVSDRAVVDRDLGTMQVFTGLPVAAIPPARVRLLAGLVDAA</sequence>
<evidence type="ECO:0008006" key="3">
    <source>
        <dbReference type="Google" id="ProtNLM"/>
    </source>
</evidence>
<dbReference type="Pfam" id="PF13444">
    <property type="entry name" value="Acetyltransf_5"/>
    <property type="match status" value="1"/>
</dbReference>
<gene>
    <name evidence="1" type="ORF">JAN5088_01824</name>
</gene>
<dbReference type="EMBL" id="CXPG01000017">
    <property type="protein sequence ID" value="CTQ33048.1"/>
    <property type="molecule type" value="Genomic_DNA"/>
</dbReference>
<evidence type="ECO:0000313" key="1">
    <source>
        <dbReference type="EMBL" id="CTQ33048.1"/>
    </source>
</evidence>
<name>A0A0M6XQ75_9RHOB</name>
<keyword evidence="2" id="KW-1185">Reference proteome</keyword>
<protein>
    <recommendedName>
        <fullName evidence="3">GNAT family N-acetyltransferase</fullName>
    </recommendedName>
</protein>
<dbReference type="STRING" id="282197.SAMN04488517_1074"/>
<accession>A0A0M6XQ75</accession>
<reference evidence="1 2" key="1">
    <citation type="submission" date="2015-07" db="EMBL/GenBank/DDBJ databases">
        <authorList>
            <person name="Noorani M."/>
        </authorList>
    </citation>
    <scope>NUCLEOTIDE SEQUENCE [LARGE SCALE GENOMIC DNA]</scope>
    <source>
        <strain evidence="1 2">CECT 5088</strain>
    </source>
</reference>
<dbReference type="Proteomes" id="UP000048908">
    <property type="component" value="Unassembled WGS sequence"/>
</dbReference>
<evidence type="ECO:0000313" key="2">
    <source>
        <dbReference type="Proteomes" id="UP000048908"/>
    </source>
</evidence>
<organism evidence="1 2">
    <name type="scientific">Jannaschia rubra</name>
    <dbReference type="NCBI Taxonomy" id="282197"/>
    <lineage>
        <taxon>Bacteria</taxon>
        <taxon>Pseudomonadati</taxon>
        <taxon>Pseudomonadota</taxon>
        <taxon>Alphaproteobacteria</taxon>
        <taxon>Rhodobacterales</taxon>
        <taxon>Roseobacteraceae</taxon>
        <taxon>Jannaschia</taxon>
    </lineage>
</organism>
<dbReference type="RefSeq" id="WP_055682499.1">
    <property type="nucleotide sequence ID" value="NZ_CXPG01000017.1"/>
</dbReference>
<dbReference type="OrthoDB" id="9787072at2"/>
<dbReference type="SUPFAM" id="SSF55729">
    <property type="entry name" value="Acyl-CoA N-acyltransferases (Nat)"/>
    <property type="match status" value="1"/>
</dbReference>